<dbReference type="GO" id="GO:0003729">
    <property type="term" value="F:mRNA binding"/>
    <property type="evidence" value="ECO:0007669"/>
    <property type="project" value="TreeGrafter"/>
</dbReference>
<protein>
    <recommendedName>
        <fullName evidence="4">Large ribosomal subunit protein uL13</fullName>
    </recommendedName>
</protein>
<dbReference type="Gene3D" id="3.90.1180.10">
    <property type="entry name" value="Ribosomal protein L13"/>
    <property type="match status" value="1"/>
</dbReference>
<dbReference type="PIRSF" id="PIRSF002181">
    <property type="entry name" value="Ribosomal_L13"/>
    <property type="match status" value="1"/>
</dbReference>
<dbReference type="GO" id="GO:0017148">
    <property type="term" value="P:negative regulation of translation"/>
    <property type="evidence" value="ECO:0007669"/>
    <property type="project" value="TreeGrafter"/>
</dbReference>
<evidence type="ECO:0000313" key="5">
    <source>
        <dbReference type="EMBL" id="PCI75412.1"/>
    </source>
</evidence>
<dbReference type="PANTHER" id="PTHR11545">
    <property type="entry name" value="RIBOSOMAL PROTEIN L13"/>
    <property type="match status" value="1"/>
</dbReference>
<dbReference type="InterPro" id="IPR005822">
    <property type="entry name" value="Ribosomal_uL13"/>
</dbReference>
<dbReference type="GO" id="GO:0003735">
    <property type="term" value="F:structural constituent of ribosome"/>
    <property type="evidence" value="ECO:0007669"/>
    <property type="project" value="InterPro"/>
</dbReference>
<evidence type="ECO:0000256" key="4">
    <source>
        <dbReference type="HAMAP-Rule" id="MF_01366"/>
    </source>
</evidence>
<dbReference type="CDD" id="cd00392">
    <property type="entry name" value="Ribosomal_L13"/>
    <property type="match status" value="1"/>
</dbReference>
<dbReference type="InterPro" id="IPR036899">
    <property type="entry name" value="Ribosomal_uL13_sf"/>
</dbReference>
<name>A0A2A4WY76_UNCAE</name>
<organism evidence="5 6">
    <name type="scientific">Aerophobetes bacterium</name>
    <dbReference type="NCBI Taxonomy" id="2030807"/>
    <lineage>
        <taxon>Bacteria</taxon>
        <taxon>Candidatus Aerophobota</taxon>
    </lineage>
</organism>
<evidence type="ECO:0000313" key="6">
    <source>
        <dbReference type="Proteomes" id="UP000218775"/>
    </source>
</evidence>
<reference evidence="6" key="1">
    <citation type="submission" date="2017-08" db="EMBL/GenBank/DDBJ databases">
        <title>A dynamic microbial community with high functional redundancy inhabits the cold, oxic subseafloor aquifer.</title>
        <authorList>
            <person name="Tully B.J."/>
            <person name="Wheat C.G."/>
            <person name="Glazer B.T."/>
            <person name="Huber J.A."/>
        </authorList>
    </citation>
    <scope>NUCLEOTIDE SEQUENCE [LARGE SCALE GENOMIC DNA]</scope>
</reference>
<comment type="similarity">
    <text evidence="1 4">Belongs to the universal ribosomal protein uL13 family.</text>
</comment>
<comment type="function">
    <text evidence="4">This protein is one of the early assembly proteins of the 50S ribosomal subunit, although it is not seen to bind rRNA by itself. It is important during the early stages of 50S assembly.</text>
</comment>
<comment type="subunit">
    <text evidence="4">Part of the 50S ribosomal subunit.</text>
</comment>
<evidence type="ECO:0000256" key="1">
    <source>
        <dbReference type="ARBA" id="ARBA00006227"/>
    </source>
</evidence>
<keyword evidence="3 4" id="KW-0687">Ribonucleoprotein</keyword>
<comment type="caution">
    <text evidence="5">The sequence shown here is derived from an EMBL/GenBank/DDBJ whole genome shotgun (WGS) entry which is preliminary data.</text>
</comment>
<sequence length="151" mass="17230">MDRRRNKQKTTLLTSEEGQKEQKWLHFDADGKVLGRLASEIAKALRGKHKAIFTPHIDTGDGVVVTNADKIVVTGSKEFRKVYRHYTGYVGGLRETPYSVMKQRKPTEIIRLAVKGMMPKTKLSRKQLKRLRIIVGDKHEHQAQQPISVEA</sequence>
<accession>A0A2A4WY76</accession>
<evidence type="ECO:0000256" key="3">
    <source>
        <dbReference type="ARBA" id="ARBA00023274"/>
    </source>
</evidence>
<dbReference type="InterPro" id="IPR005823">
    <property type="entry name" value="Ribosomal_uL13_bac-type"/>
</dbReference>
<dbReference type="GO" id="GO:0006412">
    <property type="term" value="P:translation"/>
    <property type="evidence" value="ECO:0007669"/>
    <property type="project" value="UniProtKB-UniRule"/>
</dbReference>
<dbReference type="EMBL" id="NVUK01000048">
    <property type="protein sequence ID" value="PCI75412.1"/>
    <property type="molecule type" value="Genomic_DNA"/>
</dbReference>
<evidence type="ECO:0000256" key="2">
    <source>
        <dbReference type="ARBA" id="ARBA00022980"/>
    </source>
</evidence>
<dbReference type="GO" id="GO:0022625">
    <property type="term" value="C:cytosolic large ribosomal subunit"/>
    <property type="evidence" value="ECO:0007669"/>
    <property type="project" value="TreeGrafter"/>
</dbReference>
<gene>
    <name evidence="4" type="primary">rplM</name>
    <name evidence="5" type="ORF">COB21_05680</name>
</gene>
<dbReference type="AlphaFoldDB" id="A0A2A4WY76"/>
<dbReference type="HAMAP" id="MF_01366">
    <property type="entry name" value="Ribosomal_uL13"/>
    <property type="match status" value="1"/>
</dbReference>
<proteinExistence type="inferred from homology"/>
<dbReference type="SUPFAM" id="SSF52161">
    <property type="entry name" value="Ribosomal protein L13"/>
    <property type="match status" value="1"/>
</dbReference>
<dbReference type="Proteomes" id="UP000218775">
    <property type="component" value="Unassembled WGS sequence"/>
</dbReference>
<dbReference type="Pfam" id="PF00572">
    <property type="entry name" value="Ribosomal_L13"/>
    <property type="match status" value="1"/>
</dbReference>
<keyword evidence="2 4" id="KW-0689">Ribosomal protein</keyword>
<dbReference type="NCBIfam" id="TIGR01066">
    <property type="entry name" value="rplM_bact"/>
    <property type="match status" value="1"/>
</dbReference>
<dbReference type="PANTHER" id="PTHR11545:SF2">
    <property type="entry name" value="LARGE RIBOSOMAL SUBUNIT PROTEIN UL13M"/>
    <property type="match status" value="1"/>
</dbReference>